<proteinExistence type="predicted"/>
<protein>
    <submittedName>
        <fullName evidence="2">Uncharacterized protein</fullName>
    </submittedName>
</protein>
<feature type="compositionally biased region" description="Pro residues" evidence="1">
    <location>
        <begin position="1"/>
        <end position="10"/>
    </location>
</feature>
<evidence type="ECO:0000313" key="3">
    <source>
        <dbReference type="Proteomes" id="UP001152523"/>
    </source>
</evidence>
<comment type="caution">
    <text evidence="2">The sequence shown here is derived from an EMBL/GenBank/DDBJ whole genome shotgun (WGS) entry which is preliminary data.</text>
</comment>
<gene>
    <name evidence="2" type="ORF">CEPIT_LOCUS37163</name>
</gene>
<sequence>MPDPGPARPPGPKEHHHRTRPERSNRAHRVLHPVLQNHGRPGSDRRRKFHQHVPRPAMEALFPNSCDGIVPEQCDYAPGMAGMERELRAGYSVLRGVLELRTRGRVGKPGQLDGLPRNHGL</sequence>
<organism evidence="2 3">
    <name type="scientific">Cuscuta epithymum</name>
    <dbReference type="NCBI Taxonomy" id="186058"/>
    <lineage>
        <taxon>Eukaryota</taxon>
        <taxon>Viridiplantae</taxon>
        <taxon>Streptophyta</taxon>
        <taxon>Embryophyta</taxon>
        <taxon>Tracheophyta</taxon>
        <taxon>Spermatophyta</taxon>
        <taxon>Magnoliopsida</taxon>
        <taxon>eudicotyledons</taxon>
        <taxon>Gunneridae</taxon>
        <taxon>Pentapetalae</taxon>
        <taxon>asterids</taxon>
        <taxon>lamiids</taxon>
        <taxon>Solanales</taxon>
        <taxon>Convolvulaceae</taxon>
        <taxon>Cuscuteae</taxon>
        <taxon>Cuscuta</taxon>
        <taxon>Cuscuta subgen. Cuscuta</taxon>
    </lineage>
</organism>
<evidence type="ECO:0000313" key="2">
    <source>
        <dbReference type="EMBL" id="CAH9138889.1"/>
    </source>
</evidence>
<accession>A0AAV0FTF3</accession>
<dbReference type="EMBL" id="CAMAPF010001013">
    <property type="protein sequence ID" value="CAH9138889.1"/>
    <property type="molecule type" value="Genomic_DNA"/>
</dbReference>
<name>A0AAV0FTF3_9ASTE</name>
<evidence type="ECO:0000256" key="1">
    <source>
        <dbReference type="SAM" id="MobiDB-lite"/>
    </source>
</evidence>
<dbReference type="Proteomes" id="UP001152523">
    <property type="component" value="Unassembled WGS sequence"/>
</dbReference>
<reference evidence="2" key="1">
    <citation type="submission" date="2022-07" db="EMBL/GenBank/DDBJ databases">
        <authorList>
            <person name="Macas J."/>
            <person name="Novak P."/>
            <person name="Neumann P."/>
        </authorList>
    </citation>
    <scope>NUCLEOTIDE SEQUENCE</scope>
</reference>
<dbReference type="AlphaFoldDB" id="A0AAV0FTF3"/>
<feature type="compositionally biased region" description="Basic residues" evidence="1">
    <location>
        <begin position="14"/>
        <end position="31"/>
    </location>
</feature>
<feature type="region of interest" description="Disordered" evidence="1">
    <location>
        <begin position="1"/>
        <end position="49"/>
    </location>
</feature>
<keyword evidence="3" id="KW-1185">Reference proteome</keyword>